<feature type="non-terminal residue" evidence="1">
    <location>
        <position position="414"/>
    </location>
</feature>
<sequence>TEKEKQRVHDPTDRWTDQFALKTVVQDFNKAANFRAQNHDHRWRNADELYLAWVGSKFWPGTRIPRSNLGVFTSLTQIESLLPRMMSTLFADAPGWFFADALPGTDPADARLVRELMIEQMRQSRIREVFRRAFKSAFLYGNGLIELGMLYQKIDRPFFRVDFTPQTRRVRLPFLGGITVTLPTGINKRRITEETRQEIINRPFAKSVSIKDFFIDPNCPSPQVQDARYAGKKVFMTVDELDRLRDQPGFKIPPKLQLIVMAEKKLTTEGDRTKESMENIRGNTWTSSQDTSIDPGSKRLEVLGYWTKERHVWVLNREHVAYNIPNPVGIIPFFDVFYTDVPDRFYGLAVTDIAEPDQRLMQGIINARIDELALSIHRGIIKRRGQSIPAYMRRRFPGRVLEVDGNPKDEVMQE</sequence>
<accession>A0A0F9BJJ5</accession>
<proteinExistence type="predicted"/>
<protein>
    <submittedName>
        <fullName evidence="1">Uncharacterized protein</fullName>
    </submittedName>
</protein>
<organism evidence="1">
    <name type="scientific">marine sediment metagenome</name>
    <dbReference type="NCBI Taxonomy" id="412755"/>
    <lineage>
        <taxon>unclassified sequences</taxon>
        <taxon>metagenomes</taxon>
        <taxon>ecological metagenomes</taxon>
    </lineage>
</organism>
<feature type="non-terminal residue" evidence="1">
    <location>
        <position position="1"/>
    </location>
</feature>
<dbReference type="InterPro" id="IPR056909">
    <property type="entry name" value="SU10_portal"/>
</dbReference>
<dbReference type="AlphaFoldDB" id="A0A0F9BJJ5"/>
<comment type="caution">
    <text evidence="1">The sequence shown here is derived from an EMBL/GenBank/DDBJ whole genome shotgun (WGS) entry which is preliminary data.</text>
</comment>
<evidence type="ECO:0000313" key="1">
    <source>
        <dbReference type="EMBL" id="KKK84561.1"/>
    </source>
</evidence>
<name>A0A0F9BJJ5_9ZZZZ</name>
<gene>
    <name evidence="1" type="ORF">LCGC14_2782110</name>
</gene>
<reference evidence="1" key="1">
    <citation type="journal article" date="2015" name="Nature">
        <title>Complex archaea that bridge the gap between prokaryotes and eukaryotes.</title>
        <authorList>
            <person name="Spang A."/>
            <person name="Saw J.H."/>
            <person name="Jorgensen S.L."/>
            <person name="Zaremba-Niedzwiedzka K."/>
            <person name="Martijn J."/>
            <person name="Lind A.E."/>
            <person name="van Eijk R."/>
            <person name="Schleper C."/>
            <person name="Guy L."/>
            <person name="Ettema T.J."/>
        </authorList>
    </citation>
    <scope>NUCLEOTIDE SEQUENCE</scope>
</reference>
<dbReference type="Pfam" id="PF23899">
    <property type="entry name" value="SU10_portal"/>
    <property type="match status" value="1"/>
</dbReference>
<dbReference type="EMBL" id="LAZR01051721">
    <property type="protein sequence ID" value="KKK84561.1"/>
    <property type="molecule type" value="Genomic_DNA"/>
</dbReference>